<dbReference type="Proteomes" id="UP000217103">
    <property type="component" value="Unassembled WGS sequence"/>
</dbReference>
<organism evidence="2 3">
    <name type="scientific">Thermostaphylospora chromogena</name>
    <dbReference type="NCBI Taxonomy" id="35622"/>
    <lineage>
        <taxon>Bacteria</taxon>
        <taxon>Bacillati</taxon>
        <taxon>Actinomycetota</taxon>
        <taxon>Actinomycetes</taxon>
        <taxon>Streptosporangiales</taxon>
        <taxon>Thermomonosporaceae</taxon>
        <taxon>Thermostaphylospora</taxon>
    </lineage>
</organism>
<feature type="transmembrane region" description="Helical" evidence="1">
    <location>
        <begin position="139"/>
        <end position="160"/>
    </location>
</feature>
<keyword evidence="1" id="KW-0472">Membrane</keyword>
<sequence length="475" mass="53342">MSQHAGTVHGVSRRSWVWWTVAFAAPLVSFLPVLPSGYAWVYAGRVTCPAHEALLKDLYPFLEVVFSVPLMWYCGLPAVATAAVAAWAANRWGRPRWGRVTTRILALAVLLSYIPSQAGRAIDTAIDADCLARWGGTDALFYDLLGTGPALVAACALLAAARVPRDRSRRSWPRRTAATLVPFTLLLLLPAADSAAEHITPAAECEEFKSEWHHRRPSGEREFLCFIRQAHPDLFGGMPDRQVLVYGRRLCAIRTGDAPDTLSRQDPRLDAYHMSYSLAALCPDVAALVDREERERKQQEQRELAARKAEERRRCRAAHRRTPRIKPVQTVEKPVWTAYGVMDAYETEEVEEPPTGDDRLVDTRPGAVYVYVHADRLTCVTAETYRRRPPAEPKGWDRVVEIGYTSPTGKLEFQQGSGYRVLPNLLVDGEGRYRLRVHHRGPDREDVQRLLIQVFPAKTSKRSHVTGLRIADRPG</sequence>
<feature type="transmembrane region" description="Helical" evidence="1">
    <location>
        <begin position="100"/>
        <end position="119"/>
    </location>
</feature>
<keyword evidence="1" id="KW-0812">Transmembrane</keyword>
<gene>
    <name evidence="2" type="ORF">SAMN04489764_1006</name>
</gene>
<name>A0A1H1BK57_9ACTN</name>
<reference evidence="2 3" key="1">
    <citation type="submission" date="2016-10" db="EMBL/GenBank/DDBJ databases">
        <authorList>
            <person name="de Groot N.N."/>
        </authorList>
    </citation>
    <scope>NUCLEOTIDE SEQUENCE [LARGE SCALE GENOMIC DNA]</scope>
    <source>
        <strain evidence="2 3">DSM 43794</strain>
    </source>
</reference>
<evidence type="ECO:0000256" key="1">
    <source>
        <dbReference type="SAM" id="Phobius"/>
    </source>
</evidence>
<protein>
    <submittedName>
        <fullName evidence="2">Uncharacterized protein</fullName>
    </submittedName>
</protein>
<evidence type="ECO:0000313" key="3">
    <source>
        <dbReference type="Proteomes" id="UP000217103"/>
    </source>
</evidence>
<evidence type="ECO:0000313" key="2">
    <source>
        <dbReference type="EMBL" id="SDQ52342.1"/>
    </source>
</evidence>
<keyword evidence="1" id="KW-1133">Transmembrane helix</keyword>
<feature type="transmembrane region" description="Helical" evidence="1">
    <location>
        <begin position="70"/>
        <end position="88"/>
    </location>
</feature>
<accession>A0A1H1BK57</accession>
<keyword evidence="3" id="KW-1185">Reference proteome</keyword>
<dbReference type="STRING" id="35622.SAMN04489764_1006"/>
<dbReference type="AlphaFoldDB" id="A0A1H1BK57"/>
<proteinExistence type="predicted"/>
<feature type="transmembrane region" description="Helical" evidence="1">
    <location>
        <begin position="16"/>
        <end position="34"/>
    </location>
</feature>
<dbReference type="EMBL" id="FNKK01000002">
    <property type="protein sequence ID" value="SDQ52342.1"/>
    <property type="molecule type" value="Genomic_DNA"/>
</dbReference>